<evidence type="ECO:0000256" key="1">
    <source>
        <dbReference type="ARBA" id="ARBA00004496"/>
    </source>
</evidence>
<dbReference type="SUPFAM" id="SSF46589">
    <property type="entry name" value="tRNA-binding arm"/>
    <property type="match status" value="1"/>
</dbReference>
<dbReference type="PRINTS" id="PR00986">
    <property type="entry name" value="TRNASYNTHVAL"/>
</dbReference>
<dbReference type="InterPro" id="IPR033705">
    <property type="entry name" value="Anticodon_Ia_Val"/>
</dbReference>
<dbReference type="InterPro" id="IPR002303">
    <property type="entry name" value="Valyl-tRNA_ligase"/>
</dbReference>
<keyword evidence="6 11" id="KW-0067">ATP-binding</keyword>
<comment type="catalytic activity">
    <reaction evidence="10 11">
        <text>tRNA(Val) + L-valine + ATP = L-valyl-tRNA(Val) + AMP + diphosphate</text>
        <dbReference type="Rhea" id="RHEA:10704"/>
        <dbReference type="Rhea" id="RHEA-COMP:9672"/>
        <dbReference type="Rhea" id="RHEA-COMP:9708"/>
        <dbReference type="ChEBI" id="CHEBI:30616"/>
        <dbReference type="ChEBI" id="CHEBI:33019"/>
        <dbReference type="ChEBI" id="CHEBI:57762"/>
        <dbReference type="ChEBI" id="CHEBI:78442"/>
        <dbReference type="ChEBI" id="CHEBI:78537"/>
        <dbReference type="ChEBI" id="CHEBI:456215"/>
        <dbReference type="EC" id="6.1.1.9"/>
    </reaction>
</comment>
<comment type="domain">
    <text evidence="11">ValRS has two distinct active sites: one for aminoacylation and one for editing. The misactivated threonine is translocated from the active site to the editing site.</text>
</comment>
<dbReference type="SUPFAM" id="SSF47323">
    <property type="entry name" value="Anticodon-binding domain of a subclass of class I aminoacyl-tRNA synthetases"/>
    <property type="match status" value="1"/>
</dbReference>
<dbReference type="PANTHER" id="PTHR11946">
    <property type="entry name" value="VALYL-TRNA SYNTHETASES"/>
    <property type="match status" value="1"/>
</dbReference>
<evidence type="ECO:0000256" key="4">
    <source>
        <dbReference type="ARBA" id="ARBA00022598"/>
    </source>
</evidence>
<comment type="caution">
    <text evidence="15">The sequence shown here is derived from an EMBL/GenBank/DDBJ whole genome shotgun (WGS) entry which is preliminary data.</text>
</comment>
<dbReference type="CDD" id="cd07962">
    <property type="entry name" value="Anticodon_Ia_Val"/>
    <property type="match status" value="1"/>
</dbReference>
<dbReference type="GO" id="GO:0006438">
    <property type="term" value="P:valyl-tRNA aminoacylation"/>
    <property type="evidence" value="ECO:0007669"/>
    <property type="project" value="UniProtKB-UniRule"/>
</dbReference>
<keyword evidence="7 11" id="KW-0648">Protein biosynthesis</keyword>
<dbReference type="InterPro" id="IPR001412">
    <property type="entry name" value="aa-tRNA-synth_I_CS"/>
</dbReference>
<dbReference type="NCBIfam" id="NF004349">
    <property type="entry name" value="PRK05729.1"/>
    <property type="match status" value="1"/>
</dbReference>
<dbReference type="InterPro" id="IPR009080">
    <property type="entry name" value="tRNAsynth_Ia_anticodon-bd"/>
</dbReference>
<dbReference type="Proteomes" id="UP000028703">
    <property type="component" value="Unassembled WGS sequence"/>
</dbReference>
<dbReference type="Gene3D" id="1.10.730.10">
    <property type="entry name" value="Isoleucyl-tRNA Synthetase, Domain 1"/>
    <property type="match status" value="1"/>
</dbReference>
<dbReference type="InterPro" id="IPR002300">
    <property type="entry name" value="aa-tRNA-synth_Ia"/>
</dbReference>
<comment type="similarity">
    <text evidence="11">Belongs to the class-I aminoacyl-tRNA synthetase family. ValS type 1 subfamily.</text>
</comment>
<dbReference type="FunFam" id="3.90.740.10:FF:000010">
    <property type="entry name" value="Valine--tRNA ligase"/>
    <property type="match status" value="1"/>
</dbReference>
<comment type="domain">
    <text evidence="11">The C-terminal coiled-coil domain is crucial for aminoacylation activity.</text>
</comment>
<keyword evidence="5 11" id="KW-0547">Nucleotide-binding</keyword>
<evidence type="ECO:0000256" key="11">
    <source>
        <dbReference type="HAMAP-Rule" id="MF_02004"/>
    </source>
</evidence>
<evidence type="ECO:0000313" key="15">
    <source>
        <dbReference type="EMBL" id="KFF03992.1"/>
    </source>
</evidence>
<feature type="short sequence motif" description="'HIGH' region" evidence="11">
    <location>
        <begin position="43"/>
        <end position="53"/>
    </location>
</feature>
<feature type="short sequence motif" description="'KMSKS' region" evidence="11">
    <location>
        <begin position="534"/>
        <end position="538"/>
    </location>
</feature>
<keyword evidence="9 11" id="KW-0030">Aminoacyl-tRNA synthetase</keyword>
<reference evidence="15 16" key="1">
    <citation type="submission" date="2014-07" db="EMBL/GenBank/DDBJ databases">
        <title>Genome of Chryseobacterium luteum DSM 18605.</title>
        <authorList>
            <person name="Stropko S.J."/>
            <person name="Pipes S.E."/>
            <person name="Newman J.D."/>
        </authorList>
    </citation>
    <scope>NUCLEOTIDE SEQUENCE [LARGE SCALE GENOMIC DNA]</scope>
    <source>
        <strain evidence="15 16">DSM 18605</strain>
    </source>
</reference>
<dbReference type="Gene3D" id="3.40.50.620">
    <property type="entry name" value="HUPs"/>
    <property type="match status" value="2"/>
</dbReference>
<feature type="domain" description="Methionyl/Valyl/Leucyl/Isoleucyl-tRNA synthetase anticodon-binding" evidence="13">
    <location>
        <begin position="644"/>
        <end position="785"/>
    </location>
</feature>
<evidence type="ECO:0000256" key="10">
    <source>
        <dbReference type="ARBA" id="ARBA00047552"/>
    </source>
</evidence>
<dbReference type="HAMAP" id="MF_02004">
    <property type="entry name" value="Val_tRNA_synth_type1"/>
    <property type="match status" value="1"/>
</dbReference>
<dbReference type="FunFam" id="3.40.50.620:FF:000032">
    <property type="entry name" value="Valine--tRNA ligase"/>
    <property type="match status" value="1"/>
</dbReference>
<keyword evidence="3 11" id="KW-0963">Cytoplasm</keyword>
<dbReference type="Pfam" id="PF10458">
    <property type="entry name" value="Val_tRNA-synt_C"/>
    <property type="match status" value="1"/>
</dbReference>
<feature type="domain" description="Valyl-tRNA synthetase tRNA-binding arm" evidence="14">
    <location>
        <begin position="836"/>
        <end position="900"/>
    </location>
</feature>
<dbReference type="CDD" id="cd00817">
    <property type="entry name" value="ValRS_core"/>
    <property type="match status" value="1"/>
</dbReference>
<dbReference type="GO" id="GO:0004832">
    <property type="term" value="F:valine-tRNA ligase activity"/>
    <property type="evidence" value="ECO:0007669"/>
    <property type="project" value="UniProtKB-UniRule"/>
</dbReference>
<dbReference type="SUPFAM" id="SSF52374">
    <property type="entry name" value="Nucleotidylyl transferase"/>
    <property type="match status" value="1"/>
</dbReference>
<name>A0A085ZHS8_9FLAO</name>
<dbReference type="InterPro" id="IPR010978">
    <property type="entry name" value="tRNA-bd_arm"/>
</dbReference>
<dbReference type="PANTHER" id="PTHR11946:SF109">
    <property type="entry name" value="VALINE--TRNA LIGASE"/>
    <property type="match status" value="1"/>
</dbReference>
<dbReference type="Gene3D" id="1.10.287.380">
    <property type="entry name" value="Valyl-tRNA synthetase, C-terminal domain"/>
    <property type="match status" value="1"/>
</dbReference>
<evidence type="ECO:0000313" key="16">
    <source>
        <dbReference type="Proteomes" id="UP000028703"/>
    </source>
</evidence>
<evidence type="ECO:0000256" key="9">
    <source>
        <dbReference type="ARBA" id="ARBA00023146"/>
    </source>
</evidence>
<dbReference type="AlphaFoldDB" id="A0A085ZHS8"/>
<dbReference type="STRING" id="421531.IX38_11410"/>
<evidence type="ECO:0000256" key="2">
    <source>
        <dbReference type="ARBA" id="ARBA00011245"/>
    </source>
</evidence>
<feature type="domain" description="Aminoacyl-tRNA synthetase class Ia" evidence="12">
    <location>
        <begin position="15"/>
        <end position="573"/>
    </location>
</feature>
<dbReference type="OrthoDB" id="9810365at2"/>
<keyword evidence="8 11" id="KW-0175">Coiled coil</keyword>
<dbReference type="EC" id="6.1.1.9" evidence="11"/>
<dbReference type="GO" id="GO:0002161">
    <property type="term" value="F:aminoacyl-tRNA deacylase activity"/>
    <property type="evidence" value="ECO:0007669"/>
    <property type="project" value="InterPro"/>
</dbReference>
<dbReference type="GO" id="GO:0005524">
    <property type="term" value="F:ATP binding"/>
    <property type="evidence" value="ECO:0007669"/>
    <property type="project" value="UniProtKB-UniRule"/>
</dbReference>
<evidence type="ECO:0000256" key="5">
    <source>
        <dbReference type="ARBA" id="ARBA00022741"/>
    </source>
</evidence>
<gene>
    <name evidence="11" type="primary">valS</name>
    <name evidence="15" type="ORF">IX38_11410</name>
</gene>
<dbReference type="EMBL" id="JPRO01000007">
    <property type="protein sequence ID" value="KFF03992.1"/>
    <property type="molecule type" value="Genomic_DNA"/>
</dbReference>
<dbReference type="InterPro" id="IPR013155">
    <property type="entry name" value="M/V/L/I-tRNA-synth_anticd-bd"/>
</dbReference>
<organism evidence="15 16">
    <name type="scientific">Chryseobacterium luteum</name>
    <dbReference type="NCBI Taxonomy" id="421531"/>
    <lineage>
        <taxon>Bacteria</taxon>
        <taxon>Pseudomonadati</taxon>
        <taxon>Bacteroidota</taxon>
        <taxon>Flavobacteriia</taxon>
        <taxon>Flavobacteriales</taxon>
        <taxon>Weeksellaceae</taxon>
        <taxon>Chryseobacterium group</taxon>
        <taxon>Chryseobacterium</taxon>
    </lineage>
</organism>
<proteinExistence type="inferred from homology"/>
<accession>A0A085ZHS8</accession>
<evidence type="ECO:0000256" key="3">
    <source>
        <dbReference type="ARBA" id="ARBA00022490"/>
    </source>
</evidence>
<comment type="subunit">
    <text evidence="2 11">Monomer.</text>
</comment>
<dbReference type="InterPro" id="IPR019499">
    <property type="entry name" value="Val-tRNA_synth_tRNA-bd"/>
</dbReference>
<evidence type="ECO:0000259" key="13">
    <source>
        <dbReference type="Pfam" id="PF08264"/>
    </source>
</evidence>
<dbReference type="InterPro" id="IPR009008">
    <property type="entry name" value="Val/Leu/Ile-tRNA-synth_edit"/>
</dbReference>
<evidence type="ECO:0000256" key="7">
    <source>
        <dbReference type="ARBA" id="ARBA00022917"/>
    </source>
</evidence>
<protein>
    <recommendedName>
        <fullName evidence="11">Valine--tRNA ligase</fullName>
        <ecNumber evidence="11">6.1.1.9</ecNumber>
    </recommendedName>
    <alternativeName>
        <fullName evidence="11">Valyl-tRNA synthetase</fullName>
        <shortName evidence="11">ValRS</shortName>
    </alternativeName>
</protein>
<comment type="subcellular location">
    <subcellularLocation>
        <location evidence="1 11">Cytoplasm</location>
    </subcellularLocation>
</comment>
<dbReference type="GO" id="GO:0005829">
    <property type="term" value="C:cytosol"/>
    <property type="evidence" value="ECO:0007669"/>
    <property type="project" value="TreeGrafter"/>
</dbReference>
<dbReference type="Pfam" id="PF08264">
    <property type="entry name" value="Anticodon_1"/>
    <property type="match status" value="1"/>
</dbReference>
<sequence>MQISEKYNPQETEQKWYNFWMENKYFHSEPNEKPPYTVVIPPPNVTGILHMGHMLNNTIQDVLVRRARMQGFNACWIPGTDHASIATEAKVVAKLKSEGVSKSDITREEFLKHAWEWTDKYGGTILEQLKKLGCSCDWDRTRFTMEEKLSQQVIKSFVDLYNKGLIYRGYRMVNWDPEAKTNISDEEVIFKEQNGKLYFLKYKIEGTEEFLSVATTRPETIFGDTAVCINPNDERYAHLKGKKVIVPIVNRVVPIIEDEYVDIEFGTGALKITPAHDINDYEIGQKHNLQMIDSLDDDGNLNDYGQHYAGKNRFDVRKQIAKELEEKDLLLKAEDYVNKVGTSERTGAVIEPKVSVQWFLKMSDIAKPALDVVMDDEVKFYPEKFKNTYKHWMENIRDWNISRQLWWGQQIPAFYYGDGENDFVVAENIENALILAKQKTGNEQLTTDTLKQDEDALDTWFSSWLWPMSVFDGLLDPENKDINYYYPTSDLVTGPDIIFFWVARMIMAGLEYRKEVPFKNVYFTGIVRDKIGRKMSKSLGNSPDPLDLIERYGADAVRVGIMMSSAAGNDLKFDSEQIDEEGNVLTEKQIKQRMEEGKNAVYTSPLCDLGRNFGTKIWNAFRLINMWNHEDKPANSTEIQTIEWFENQLNKSITEINDQFEKFRISDALHLIQKLVKDDFCGWYLEAIKPNYGEGISKEVYTKTIYLFEELMKLLHPFMPFLTEELWQTISERKIEDALMISQQKKSESFNEDIIKNFETAAEFISGIRNYRQTKGISPKEATEIYTNVSEIANESVIKKLANVFEIHFGTKTDKPSFTFLVGSTEVSIPLSENLDLGEEKKKTEEELAYLKGFLISVDKKLSNEKFVANAKPEIVEVERRKQKDAQDKIAILEEKLKTL</sequence>
<evidence type="ECO:0000259" key="14">
    <source>
        <dbReference type="Pfam" id="PF10458"/>
    </source>
</evidence>
<comment type="function">
    <text evidence="11">Catalyzes the attachment of valine to tRNA(Val). As ValRS can inadvertently accommodate and process structurally similar amino acids such as threonine, to avoid such errors, it has a 'posttransfer' editing activity that hydrolyzes mischarged Thr-tRNA(Val) in a tRNA-dependent manner.</text>
</comment>
<evidence type="ECO:0000259" key="12">
    <source>
        <dbReference type="Pfam" id="PF00133"/>
    </source>
</evidence>
<dbReference type="NCBIfam" id="TIGR00422">
    <property type="entry name" value="valS"/>
    <property type="match status" value="1"/>
</dbReference>
<evidence type="ECO:0000256" key="6">
    <source>
        <dbReference type="ARBA" id="ARBA00022840"/>
    </source>
</evidence>
<keyword evidence="16" id="KW-1185">Reference proteome</keyword>
<dbReference type="SUPFAM" id="SSF50677">
    <property type="entry name" value="ValRS/IleRS/LeuRS editing domain"/>
    <property type="match status" value="1"/>
</dbReference>
<dbReference type="Pfam" id="PF00133">
    <property type="entry name" value="tRNA-synt_1"/>
    <property type="match status" value="1"/>
</dbReference>
<dbReference type="RefSeq" id="WP_034704732.1">
    <property type="nucleotide sequence ID" value="NZ_JPRO01000007.1"/>
</dbReference>
<dbReference type="InterPro" id="IPR014729">
    <property type="entry name" value="Rossmann-like_a/b/a_fold"/>
</dbReference>
<dbReference type="PROSITE" id="PS00178">
    <property type="entry name" value="AA_TRNA_LIGASE_I"/>
    <property type="match status" value="1"/>
</dbReference>
<keyword evidence="4 11" id="KW-0436">Ligase</keyword>
<dbReference type="eggNOG" id="COG0525">
    <property type="taxonomic scope" value="Bacteria"/>
</dbReference>
<feature type="binding site" evidence="11">
    <location>
        <position position="537"/>
    </location>
    <ligand>
        <name>ATP</name>
        <dbReference type="ChEBI" id="CHEBI:30616"/>
    </ligand>
</feature>
<dbReference type="InterPro" id="IPR037118">
    <property type="entry name" value="Val-tRNA_synth_C_sf"/>
</dbReference>
<evidence type="ECO:0000256" key="8">
    <source>
        <dbReference type="ARBA" id="ARBA00023054"/>
    </source>
</evidence>